<evidence type="ECO:0000259" key="3">
    <source>
        <dbReference type="PROSITE" id="PS51459"/>
    </source>
</evidence>
<feature type="domain" description="Fido" evidence="3">
    <location>
        <begin position="141"/>
        <end position="288"/>
    </location>
</feature>
<dbReference type="Pfam" id="PF13784">
    <property type="entry name" value="Fic_N"/>
    <property type="match status" value="1"/>
</dbReference>
<dbReference type="Pfam" id="PF02661">
    <property type="entry name" value="Fic"/>
    <property type="match status" value="1"/>
</dbReference>
<dbReference type="RefSeq" id="WP_172990156.1">
    <property type="nucleotide sequence ID" value="NZ_CP054038.1"/>
</dbReference>
<protein>
    <submittedName>
        <fullName evidence="4">Fic family protein</fullName>
    </submittedName>
</protein>
<dbReference type="GO" id="GO:0005524">
    <property type="term" value="F:ATP binding"/>
    <property type="evidence" value="ECO:0007669"/>
    <property type="project" value="UniProtKB-KW"/>
</dbReference>
<dbReference type="SUPFAM" id="SSF140931">
    <property type="entry name" value="Fic-like"/>
    <property type="match status" value="1"/>
</dbReference>
<evidence type="ECO:0000256" key="1">
    <source>
        <dbReference type="PIRSR" id="PIRSR640198-1"/>
    </source>
</evidence>
<dbReference type="PANTHER" id="PTHR13504">
    <property type="entry name" value="FIDO DOMAIN-CONTAINING PROTEIN DDB_G0283145"/>
    <property type="match status" value="1"/>
</dbReference>
<dbReference type="Proteomes" id="UP000502498">
    <property type="component" value="Chromosome"/>
</dbReference>
<dbReference type="PANTHER" id="PTHR13504:SF38">
    <property type="entry name" value="FIDO DOMAIN-CONTAINING PROTEIN"/>
    <property type="match status" value="1"/>
</dbReference>
<reference evidence="4 5" key="1">
    <citation type="submission" date="2020-05" db="EMBL/GenBank/DDBJ databases">
        <title>Strain PA2F3 complete genome.</title>
        <authorList>
            <person name="Kim Y.-S."/>
            <person name="Kim S.-J."/>
            <person name="Jung H.-k."/>
            <person name="Kim S.-E."/>
            <person name="Kim K.-H."/>
        </authorList>
    </citation>
    <scope>NUCLEOTIDE SEQUENCE [LARGE SCALE GENOMIC DNA]</scope>
    <source>
        <strain evidence="4 5">PA2F3</strain>
    </source>
</reference>
<proteinExistence type="predicted"/>
<dbReference type="AlphaFoldDB" id="A0A7D4Q8B3"/>
<dbReference type="PROSITE" id="PS51459">
    <property type="entry name" value="FIDO"/>
    <property type="match status" value="1"/>
</dbReference>
<organism evidence="4 5">
    <name type="scientific">Microbacterium hominis</name>
    <dbReference type="NCBI Taxonomy" id="162426"/>
    <lineage>
        <taxon>Bacteria</taxon>
        <taxon>Bacillati</taxon>
        <taxon>Actinomycetota</taxon>
        <taxon>Actinomycetes</taxon>
        <taxon>Micrococcales</taxon>
        <taxon>Microbacteriaceae</taxon>
        <taxon>Microbacterium</taxon>
    </lineage>
</organism>
<name>A0A7D4Q8B3_9MICO</name>
<keyword evidence="2" id="KW-0547">Nucleotide-binding</keyword>
<sequence>MTTVPPAEPWPALAWEKQTWVPSTVWGVDAERAPGGLPYRSALPAPIAQLHPAPTSETGAAADAAARELSRLDAELGGRVAAFAPVLLRSEAASSSQIENITASARAIFSAELGAKTSRNAEMITANTRAMSAAIELADDVTPGTIARMHEVLMTGQSRHTPGLWRDEAVWIGARSDTPIGAEFVAPHHSRIEALLADVTAFSRRVDIAPLVQVAVAHAQFETIHPFTDGNGRTGRALAQSLLRYRGVTRNVAVPVSAGLLADVEGYHRALSAYRDGDVSPIVTAFADATLRAVGNTRTLVAELDEIRSSWNERLRVRRSSNAWKLLDVLLRRPVLTAAAAAAELGVQQPNVYPPLAALVDAGILISKAEHRLGPFWRSEDVLTAIDDFAERAGRREAR</sequence>
<feature type="active site" evidence="1">
    <location>
        <position position="225"/>
    </location>
</feature>
<dbReference type="InterPro" id="IPR040198">
    <property type="entry name" value="Fido_containing"/>
</dbReference>
<evidence type="ECO:0000313" key="5">
    <source>
        <dbReference type="Proteomes" id="UP000502498"/>
    </source>
</evidence>
<gene>
    <name evidence="4" type="ORF">HQM25_10310</name>
</gene>
<dbReference type="SUPFAM" id="SSF46785">
    <property type="entry name" value="Winged helix' DNA-binding domain"/>
    <property type="match status" value="1"/>
</dbReference>
<dbReference type="InterPro" id="IPR003812">
    <property type="entry name" value="Fido"/>
</dbReference>
<dbReference type="Gene3D" id="1.10.3290.10">
    <property type="entry name" value="Fido-like domain"/>
    <property type="match status" value="1"/>
</dbReference>
<dbReference type="InterPro" id="IPR036597">
    <property type="entry name" value="Fido-like_dom_sf"/>
</dbReference>
<keyword evidence="2" id="KW-0067">ATP-binding</keyword>
<dbReference type="EMBL" id="CP054038">
    <property type="protein sequence ID" value="QKJ19719.1"/>
    <property type="molecule type" value="Genomic_DNA"/>
</dbReference>
<evidence type="ECO:0000313" key="4">
    <source>
        <dbReference type="EMBL" id="QKJ19719.1"/>
    </source>
</evidence>
<dbReference type="InterPro" id="IPR025758">
    <property type="entry name" value="Fic/DOC_N"/>
</dbReference>
<accession>A0A7D4Q8B3</accession>
<evidence type="ECO:0000256" key="2">
    <source>
        <dbReference type="PIRSR" id="PIRSR640198-2"/>
    </source>
</evidence>
<feature type="binding site" evidence="2">
    <location>
        <begin position="229"/>
        <end position="236"/>
    </location>
    <ligand>
        <name>ATP</name>
        <dbReference type="ChEBI" id="CHEBI:30616"/>
    </ligand>
</feature>
<dbReference type="InterPro" id="IPR036390">
    <property type="entry name" value="WH_DNA-bd_sf"/>
</dbReference>